<dbReference type="EMBL" id="BAABAA010000001">
    <property type="protein sequence ID" value="GAA3537331.1"/>
    <property type="molecule type" value="Genomic_DNA"/>
</dbReference>
<organism evidence="1 2">
    <name type="scientific">Kribbella ginsengisoli</name>
    <dbReference type="NCBI Taxonomy" id="363865"/>
    <lineage>
        <taxon>Bacteria</taxon>
        <taxon>Bacillati</taxon>
        <taxon>Actinomycetota</taxon>
        <taxon>Actinomycetes</taxon>
        <taxon>Propionibacteriales</taxon>
        <taxon>Kribbellaceae</taxon>
        <taxon>Kribbella</taxon>
    </lineage>
</organism>
<name>A0ABP6VNP2_9ACTN</name>
<dbReference type="SUPFAM" id="SSF56731">
    <property type="entry name" value="DNA primase core"/>
    <property type="match status" value="1"/>
</dbReference>
<proteinExistence type="predicted"/>
<accession>A0ABP6VNP2</accession>
<dbReference type="Proteomes" id="UP001501222">
    <property type="component" value="Unassembled WGS sequence"/>
</dbReference>
<evidence type="ECO:0000313" key="2">
    <source>
        <dbReference type="Proteomes" id="UP001501222"/>
    </source>
</evidence>
<gene>
    <name evidence="1" type="ORF">GCM10022235_00980</name>
</gene>
<comment type="caution">
    <text evidence="1">The sequence shown here is derived from an EMBL/GenBank/DDBJ whole genome shotgun (WGS) entry which is preliminary data.</text>
</comment>
<protein>
    <submittedName>
        <fullName evidence="1">Uncharacterized protein</fullName>
    </submittedName>
</protein>
<keyword evidence="2" id="KW-1185">Reference proteome</keyword>
<evidence type="ECO:0000313" key="1">
    <source>
        <dbReference type="EMBL" id="GAA3537331.1"/>
    </source>
</evidence>
<reference evidence="2" key="1">
    <citation type="journal article" date="2019" name="Int. J. Syst. Evol. Microbiol.">
        <title>The Global Catalogue of Microorganisms (GCM) 10K type strain sequencing project: providing services to taxonomists for standard genome sequencing and annotation.</title>
        <authorList>
            <consortium name="The Broad Institute Genomics Platform"/>
            <consortium name="The Broad Institute Genome Sequencing Center for Infectious Disease"/>
            <person name="Wu L."/>
            <person name="Ma J."/>
        </authorList>
    </citation>
    <scope>NUCLEOTIDE SEQUENCE [LARGE SCALE GENOMIC DNA]</scope>
    <source>
        <strain evidence="2">JCM 16928</strain>
    </source>
</reference>
<sequence>MGHETLLRSGLASLTDDGRLVDRYRDQLVMQSHDRRLDPVGFVGIDRDGRARQTSPEAPVPRQPAALIGVLEQIDLLESGATPVIVDHPLDAVAVEIGSREGGRRHVGIPLCGVPISKDQASILRQYTATNWVIVTVPFEPESGQRALRSAVNLTEHFDRVRMLECPPGPLVANPSRLEFLADLYLNPPEADRRGDLAQHLDPEIDHGSDGPGHVP</sequence>